<evidence type="ECO:0000256" key="1">
    <source>
        <dbReference type="SAM" id="Coils"/>
    </source>
</evidence>
<keyword evidence="1" id="KW-0175">Coiled coil</keyword>
<reference evidence="3" key="1">
    <citation type="submission" date="2020-10" db="EMBL/GenBank/DDBJ databases">
        <authorList>
            <person name="Kusch S."/>
        </authorList>
    </citation>
    <scope>NUCLEOTIDE SEQUENCE</scope>
    <source>
        <strain evidence="3">SwB9</strain>
    </source>
</reference>
<accession>A0A8H2W3B7</accession>
<evidence type="ECO:0000313" key="4">
    <source>
        <dbReference type="Proteomes" id="UP000624404"/>
    </source>
</evidence>
<sequence>MGINTNHSTLTSPITPTIAMGSNTSCSNSTNSRKPTIVMKSKTNQDDSTNLRTPIIAVGSNTNSGSSTRPRTPPIAMGSNSNPYLAVPRPMSPDRTISEEHLNYFRLPGAFCSCQQNSVVCHHRTAIYTTATIRELSGGDEAGSRYVPHSIVLNNPPPQPETYTTHLAILRNPKHQEWKSQPHKYLSPALSNISPHYVKRFVETSARAYLKQGIYPGRPEFTLSSVQYCELAEIKDKIAEFKTIKARRLEKELEREKRKQEEGMIRRSIFE</sequence>
<feature type="compositionally biased region" description="Low complexity" evidence="2">
    <location>
        <begin position="22"/>
        <end position="32"/>
    </location>
</feature>
<evidence type="ECO:0000313" key="3">
    <source>
        <dbReference type="EMBL" id="CAD6452087.1"/>
    </source>
</evidence>
<proteinExistence type="predicted"/>
<comment type="caution">
    <text evidence="3">The sequence shown here is derived from an EMBL/GenBank/DDBJ whole genome shotgun (WGS) entry which is preliminary data.</text>
</comment>
<name>A0A8H2W3B7_9HELO</name>
<organism evidence="3 4">
    <name type="scientific">Sclerotinia trifoliorum</name>
    <dbReference type="NCBI Taxonomy" id="28548"/>
    <lineage>
        <taxon>Eukaryota</taxon>
        <taxon>Fungi</taxon>
        <taxon>Dikarya</taxon>
        <taxon>Ascomycota</taxon>
        <taxon>Pezizomycotina</taxon>
        <taxon>Leotiomycetes</taxon>
        <taxon>Helotiales</taxon>
        <taxon>Sclerotiniaceae</taxon>
        <taxon>Sclerotinia</taxon>
    </lineage>
</organism>
<dbReference type="Proteomes" id="UP000624404">
    <property type="component" value="Unassembled WGS sequence"/>
</dbReference>
<feature type="compositionally biased region" description="Polar residues" evidence="2">
    <location>
        <begin position="1"/>
        <end position="15"/>
    </location>
</feature>
<feature type="region of interest" description="Disordered" evidence="2">
    <location>
        <begin position="56"/>
        <end position="83"/>
    </location>
</feature>
<gene>
    <name evidence="3" type="ORF">SCLTRI_LOCUS9672</name>
</gene>
<feature type="compositionally biased region" description="Polar residues" evidence="2">
    <location>
        <begin position="59"/>
        <end position="70"/>
    </location>
</feature>
<dbReference type="OrthoDB" id="3563914at2759"/>
<evidence type="ECO:0000256" key="2">
    <source>
        <dbReference type="SAM" id="MobiDB-lite"/>
    </source>
</evidence>
<dbReference type="EMBL" id="CAJHIA010000036">
    <property type="protein sequence ID" value="CAD6452087.1"/>
    <property type="molecule type" value="Genomic_DNA"/>
</dbReference>
<keyword evidence="4" id="KW-1185">Reference proteome</keyword>
<dbReference type="AlphaFoldDB" id="A0A8H2W3B7"/>
<feature type="region of interest" description="Disordered" evidence="2">
    <location>
        <begin position="1"/>
        <end position="34"/>
    </location>
</feature>
<protein>
    <submittedName>
        <fullName evidence="3">0bb09c3e-26e6-4f12-9d1b-e65f28604387</fullName>
    </submittedName>
</protein>
<feature type="coiled-coil region" evidence="1">
    <location>
        <begin position="239"/>
        <end position="266"/>
    </location>
</feature>